<accession>A0ABM1T831</accession>
<dbReference type="InterPro" id="IPR006876">
    <property type="entry name" value="LMBR1-like_membr_prot"/>
</dbReference>
<sequence length="468" mass="53830">MKNSDGTFKDWASNITFRHTVEDSVLYAYYALYSIVVFFAFFLLPFIYFFFEEKDDGENHVGSRLCTALKYTIVFLLVGAVLLLIGAFIPMKKAPPKNSTEWEKLEFIVNELGQNRGEDALSFILGVLSLIGMLYFIIYTGCGISSWPIHLFRGTRSAAAEQDDVTNQREITTSRITNLRDKYQNKKKLSSREQSDLAELQENEHLLSRRERHLKNLRESLTYKCRCIIRPFQMVIGILGALLGFLLWISLLLSNIDKAINSLGYKMGYAQTQPNLPNPFDFVLVHAQKVFPVDYVIFVCVLIYLVLFTISGIRNLGIWCFCVRMYKIRPRRTPPQGMLMLCSILMYTILAINIFLYSVSPQYTTYGSQQYIANITNATGNSTGQALKRCSSEALPDECTMTRASFLLLRFFYKAWFFGAAYYWAMWVFLLVTVIAFFVTIIRKRRSSIEGLVEDDDLEESDDDMLRA</sequence>
<dbReference type="Proteomes" id="UP000694941">
    <property type="component" value="Unplaced"/>
</dbReference>
<keyword evidence="9" id="KW-0170">Cobalt</keyword>
<organism evidence="11 12">
    <name type="scientific">Limulus polyphemus</name>
    <name type="common">Atlantic horseshoe crab</name>
    <dbReference type="NCBI Taxonomy" id="6850"/>
    <lineage>
        <taxon>Eukaryota</taxon>
        <taxon>Metazoa</taxon>
        <taxon>Ecdysozoa</taxon>
        <taxon>Arthropoda</taxon>
        <taxon>Chelicerata</taxon>
        <taxon>Merostomata</taxon>
        <taxon>Xiphosura</taxon>
        <taxon>Limulidae</taxon>
        <taxon>Limulus</taxon>
    </lineage>
</organism>
<feature type="transmembrane region" description="Helical" evidence="10">
    <location>
        <begin position="295"/>
        <end position="317"/>
    </location>
</feature>
<comment type="subcellular location">
    <subcellularLocation>
        <location evidence="1">Lysosome membrane</location>
        <topology evidence="1">Multi-pass membrane protein</topology>
    </subcellularLocation>
</comment>
<evidence type="ECO:0000256" key="10">
    <source>
        <dbReference type="SAM" id="Phobius"/>
    </source>
</evidence>
<evidence type="ECO:0000313" key="11">
    <source>
        <dbReference type="Proteomes" id="UP000694941"/>
    </source>
</evidence>
<name>A0ABM1T831_LIMPO</name>
<proteinExistence type="inferred from homology"/>
<evidence type="ECO:0000256" key="6">
    <source>
        <dbReference type="ARBA" id="ARBA00022989"/>
    </source>
</evidence>
<dbReference type="RefSeq" id="XP_022252037.1">
    <property type="nucleotide sequence ID" value="XM_022396329.1"/>
</dbReference>
<dbReference type="Pfam" id="PF04791">
    <property type="entry name" value="LMBR1"/>
    <property type="match status" value="1"/>
</dbReference>
<keyword evidence="3" id="KW-0813">Transport</keyword>
<dbReference type="GeneID" id="106468026"/>
<feature type="transmembrane region" description="Helical" evidence="10">
    <location>
        <begin position="421"/>
        <end position="442"/>
    </location>
</feature>
<feature type="transmembrane region" description="Helical" evidence="10">
    <location>
        <begin position="234"/>
        <end position="253"/>
    </location>
</feature>
<protein>
    <submittedName>
        <fullName evidence="12">Probable lysosomal cobalamin transporter isoform X2</fullName>
    </submittedName>
</protein>
<evidence type="ECO:0000256" key="7">
    <source>
        <dbReference type="ARBA" id="ARBA00023136"/>
    </source>
</evidence>
<reference evidence="12" key="1">
    <citation type="submission" date="2025-08" db="UniProtKB">
        <authorList>
            <consortium name="RefSeq"/>
        </authorList>
    </citation>
    <scope>IDENTIFICATION</scope>
    <source>
        <tissue evidence="12">Muscle</tissue>
    </source>
</reference>
<gene>
    <name evidence="12" type="primary">LOC106468026</name>
</gene>
<feature type="transmembrane region" description="Helical" evidence="10">
    <location>
        <begin position="27"/>
        <end position="51"/>
    </location>
</feature>
<dbReference type="PANTHER" id="PTHR16130:SF2">
    <property type="entry name" value="LYSOSOMAL COBALAMIN TRANSPORT ESCORT PROTEIN LMBD1"/>
    <property type="match status" value="1"/>
</dbReference>
<evidence type="ECO:0000256" key="8">
    <source>
        <dbReference type="ARBA" id="ARBA00023228"/>
    </source>
</evidence>
<keyword evidence="7 10" id="KW-0472">Membrane</keyword>
<keyword evidence="4" id="KW-0846">Cobalamin</keyword>
<dbReference type="InterPro" id="IPR050854">
    <property type="entry name" value="LMBD1_LysCbl_Transport"/>
</dbReference>
<evidence type="ECO:0000256" key="9">
    <source>
        <dbReference type="ARBA" id="ARBA00023285"/>
    </source>
</evidence>
<keyword evidence="6 10" id="KW-1133">Transmembrane helix</keyword>
<comment type="similarity">
    <text evidence="2">Belongs to the LIMR family. LMBRD1 subfamily.</text>
</comment>
<feature type="transmembrane region" description="Helical" evidence="10">
    <location>
        <begin position="120"/>
        <end position="147"/>
    </location>
</feature>
<evidence type="ECO:0000256" key="1">
    <source>
        <dbReference type="ARBA" id="ARBA00004155"/>
    </source>
</evidence>
<evidence type="ECO:0000256" key="5">
    <source>
        <dbReference type="ARBA" id="ARBA00022692"/>
    </source>
</evidence>
<evidence type="ECO:0000313" key="12">
    <source>
        <dbReference type="RefSeq" id="XP_022252037.1"/>
    </source>
</evidence>
<keyword evidence="11" id="KW-1185">Reference proteome</keyword>
<dbReference type="PANTHER" id="PTHR16130">
    <property type="entry name" value="LYSOSOMAL COBALAMIN TRANSPORTER-RELATED"/>
    <property type="match status" value="1"/>
</dbReference>
<evidence type="ECO:0000256" key="3">
    <source>
        <dbReference type="ARBA" id="ARBA00022448"/>
    </source>
</evidence>
<feature type="transmembrane region" description="Helical" evidence="10">
    <location>
        <begin position="71"/>
        <end position="89"/>
    </location>
</feature>
<keyword evidence="8" id="KW-0458">Lysosome</keyword>
<feature type="transmembrane region" description="Helical" evidence="10">
    <location>
        <begin position="338"/>
        <end position="359"/>
    </location>
</feature>
<keyword evidence="5 10" id="KW-0812">Transmembrane</keyword>
<evidence type="ECO:0000256" key="4">
    <source>
        <dbReference type="ARBA" id="ARBA00022628"/>
    </source>
</evidence>
<evidence type="ECO:0000256" key="2">
    <source>
        <dbReference type="ARBA" id="ARBA00009901"/>
    </source>
</evidence>